<dbReference type="InterPro" id="IPR001901">
    <property type="entry name" value="Translocase_SecE/Sec61-g"/>
</dbReference>
<dbReference type="GO" id="GO:0006605">
    <property type="term" value="P:protein targeting"/>
    <property type="evidence" value="ECO:0007669"/>
    <property type="project" value="UniProtKB-UniRule"/>
</dbReference>
<dbReference type="InterPro" id="IPR005807">
    <property type="entry name" value="SecE_bac"/>
</dbReference>
<dbReference type="AlphaFoldDB" id="A0A9D1CZX1"/>
<evidence type="ECO:0000256" key="5">
    <source>
        <dbReference type="ARBA" id="ARBA00022927"/>
    </source>
</evidence>
<evidence type="ECO:0000256" key="9">
    <source>
        <dbReference type="HAMAP-Rule" id="MF_00422"/>
    </source>
</evidence>
<dbReference type="Gene3D" id="1.20.5.1030">
    <property type="entry name" value="Preprotein translocase secy subunit"/>
    <property type="match status" value="1"/>
</dbReference>
<dbReference type="Pfam" id="PF00584">
    <property type="entry name" value="SecE"/>
    <property type="match status" value="1"/>
</dbReference>
<proteinExistence type="inferred from homology"/>
<sequence length="71" mass="7885">MGDTAKTAKADKAPKKSWFEGLKSEFKKIIWPSKQDICKETVAVVIVSVMLGVIIAIIDFLVQFGIDFLVK</sequence>
<dbReference type="PANTHER" id="PTHR33910">
    <property type="entry name" value="PROTEIN TRANSLOCASE SUBUNIT SECE"/>
    <property type="match status" value="1"/>
</dbReference>
<name>A0A9D1CZX1_9FIRM</name>
<evidence type="ECO:0000256" key="3">
    <source>
        <dbReference type="ARBA" id="ARBA00022475"/>
    </source>
</evidence>
<dbReference type="NCBIfam" id="TIGR00964">
    <property type="entry name" value="secE_bact"/>
    <property type="match status" value="1"/>
</dbReference>
<dbReference type="GO" id="GO:0008320">
    <property type="term" value="F:protein transmembrane transporter activity"/>
    <property type="evidence" value="ECO:0007669"/>
    <property type="project" value="UniProtKB-UniRule"/>
</dbReference>
<keyword evidence="8 9" id="KW-0472">Membrane</keyword>
<dbReference type="InterPro" id="IPR038379">
    <property type="entry name" value="SecE_sf"/>
</dbReference>
<comment type="similarity">
    <text evidence="9">Belongs to the SecE/SEC61-gamma family.</text>
</comment>
<comment type="caution">
    <text evidence="10">The sequence shown here is derived from an EMBL/GenBank/DDBJ whole genome shotgun (WGS) entry which is preliminary data.</text>
</comment>
<dbReference type="GO" id="GO:0005886">
    <property type="term" value="C:plasma membrane"/>
    <property type="evidence" value="ECO:0007669"/>
    <property type="project" value="UniProtKB-SubCell"/>
</dbReference>
<dbReference type="PANTHER" id="PTHR33910:SF1">
    <property type="entry name" value="PROTEIN TRANSLOCASE SUBUNIT SECE"/>
    <property type="match status" value="1"/>
</dbReference>
<comment type="subunit">
    <text evidence="9">Component of the Sec protein translocase complex. Heterotrimer consisting of SecY, SecE and SecG subunits. The heterotrimers can form oligomers, although 1 heterotrimer is thought to be able to translocate proteins. Interacts with the ribosome. Interacts with SecDF, and other proteins may be involved. Interacts with SecA.</text>
</comment>
<keyword evidence="3 9" id="KW-1003">Cell membrane</keyword>
<comment type="function">
    <text evidence="9">Essential subunit of the Sec protein translocation channel SecYEG. Clamps together the 2 halves of SecY. May contact the channel plug during translocation.</text>
</comment>
<evidence type="ECO:0000256" key="6">
    <source>
        <dbReference type="ARBA" id="ARBA00022989"/>
    </source>
</evidence>
<keyword evidence="6 9" id="KW-1133">Transmembrane helix</keyword>
<dbReference type="GO" id="GO:0043952">
    <property type="term" value="P:protein transport by the Sec complex"/>
    <property type="evidence" value="ECO:0007669"/>
    <property type="project" value="UniProtKB-UniRule"/>
</dbReference>
<dbReference type="GO" id="GO:0009306">
    <property type="term" value="P:protein secretion"/>
    <property type="evidence" value="ECO:0007669"/>
    <property type="project" value="UniProtKB-UniRule"/>
</dbReference>
<evidence type="ECO:0000256" key="1">
    <source>
        <dbReference type="ARBA" id="ARBA00004370"/>
    </source>
</evidence>
<comment type="subcellular location">
    <subcellularLocation>
        <location evidence="9">Cell membrane</location>
        <topology evidence="9">Single-pass membrane protein</topology>
    </subcellularLocation>
    <subcellularLocation>
        <location evidence="1">Membrane</location>
    </subcellularLocation>
</comment>
<reference evidence="10" key="2">
    <citation type="journal article" date="2021" name="PeerJ">
        <title>Extensive microbial diversity within the chicken gut microbiome revealed by metagenomics and culture.</title>
        <authorList>
            <person name="Gilroy R."/>
            <person name="Ravi A."/>
            <person name="Getino M."/>
            <person name="Pursley I."/>
            <person name="Horton D.L."/>
            <person name="Alikhan N.F."/>
            <person name="Baker D."/>
            <person name="Gharbi K."/>
            <person name="Hall N."/>
            <person name="Watson M."/>
            <person name="Adriaenssens E.M."/>
            <person name="Foster-Nyarko E."/>
            <person name="Jarju S."/>
            <person name="Secka A."/>
            <person name="Antonio M."/>
            <person name="Oren A."/>
            <person name="Chaudhuri R.R."/>
            <person name="La Ragione R."/>
            <person name="Hildebrand F."/>
            <person name="Pallen M.J."/>
        </authorList>
    </citation>
    <scope>NUCLEOTIDE SEQUENCE</scope>
    <source>
        <strain evidence="10">ChiSjej3B21-11622</strain>
    </source>
</reference>
<protein>
    <recommendedName>
        <fullName evidence="9">Protein translocase subunit SecE</fullName>
    </recommendedName>
</protein>
<keyword evidence="2 9" id="KW-0813">Transport</keyword>
<keyword evidence="5 9" id="KW-0653">Protein transport</keyword>
<dbReference type="GO" id="GO:0065002">
    <property type="term" value="P:intracellular protein transmembrane transport"/>
    <property type="evidence" value="ECO:0007669"/>
    <property type="project" value="UniProtKB-UniRule"/>
</dbReference>
<evidence type="ECO:0000256" key="8">
    <source>
        <dbReference type="ARBA" id="ARBA00023136"/>
    </source>
</evidence>
<reference evidence="10" key="1">
    <citation type="submission" date="2020-10" db="EMBL/GenBank/DDBJ databases">
        <authorList>
            <person name="Gilroy R."/>
        </authorList>
    </citation>
    <scope>NUCLEOTIDE SEQUENCE</scope>
    <source>
        <strain evidence="10">ChiSjej3B21-11622</strain>
    </source>
</reference>
<feature type="transmembrane region" description="Helical" evidence="9">
    <location>
        <begin position="42"/>
        <end position="66"/>
    </location>
</feature>
<evidence type="ECO:0000256" key="7">
    <source>
        <dbReference type="ARBA" id="ARBA00023010"/>
    </source>
</evidence>
<organism evidence="10 11">
    <name type="scientific">Candidatus Limivivens merdigallinarum</name>
    <dbReference type="NCBI Taxonomy" id="2840859"/>
    <lineage>
        <taxon>Bacteria</taxon>
        <taxon>Bacillati</taxon>
        <taxon>Bacillota</taxon>
        <taxon>Clostridia</taxon>
        <taxon>Lachnospirales</taxon>
        <taxon>Lachnospiraceae</taxon>
        <taxon>Lachnospiraceae incertae sedis</taxon>
        <taxon>Candidatus Limivivens</taxon>
    </lineage>
</organism>
<dbReference type="HAMAP" id="MF_00422">
    <property type="entry name" value="SecE"/>
    <property type="match status" value="1"/>
</dbReference>
<keyword evidence="4 9" id="KW-0812">Transmembrane</keyword>
<gene>
    <name evidence="9 10" type="primary">secE</name>
    <name evidence="10" type="ORF">IAB26_00280</name>
</gene>
<evidence type="ECO:0000256" key="4">
    <source>
        <dbReference type="ARBA" id="ARBA00022692"/>
    </source>
</evidence>
<dbReference type="EMBL" id="DVFT01000002">
    <property type="protein sequence ID" value="HIQ94983.1"/>
    <property type="molecule type" value="Genomic_DNA"/>
</dbReference>
<dbReference type="Proteomes" id="UP000886886">
    <property type="component" value="Unassembled WGS sequence"/>
</dbReference>
<accession>A0A9D1CZX1</accession>
<evidence type="ECO:0000313" key="10">
    <source>
        <dbReference type="EMBL" id="HIQ94983.1"/>
    </source>
</evidence>
<evidence type="ECO:0000313" key="11">
    <source>
        <dbReference type="Proteomes" id="UP000886886"/>
    </source>
</evidence>
<keyword evidence="7 9" id="KW-0811">Translocation</keyword>
<evidence type="ECO:0000256" key="2">
    <source>
        <dbReference type="ARBA" id="ARBA00022448"/>
    </source>
</evidence>